<evidence type="ECO:0000256" key="2">
    <source>
        <dbReference type="ARBA" id="ARBA00023125"/>
    </source>
</evidence>
<keyword evidence="3" id="KW-0804">Transcription</keyword>
<dbReference type="Proteomes" id="UP001370348">
    <property type="component" value="Chromosome"/>
</dbReference>
<name>A0ABZ2LJN4_9BACT</name>
<dbReference type="RefSeq" id="WP_394820568.1">
    <property type="nucleotide sequence ID" value="NZ_CP089984.1"/>
</dbReference>
<gene>
    <name evidence="4" type="ORF">LZC94_24080</name>
</gene>
<accession>A0ABZ2LJN4</accession>
<sequence length="204" mass="22881">MEPRSTSKETRALWANEIAVSNVVGRLIEFWGFKRNMGRVWAVLYLSPDPLSAEDLRQLLKLSSGAVSMTLSELSRWGVVRKVWVQGERRDFYAAEVQLWRMISRVFNEREKGEITMAIDAFEEALAMLDTIRDVDAKTRARVELQRSRIALLLDLAKLGQRLLDALLTTAKLDAEPLVRFLLGSRTGEARPGSGGGEPPSPPS</sequence>
<organism evidence="4 5">
    <name type="scientific">Pendulispora albinea</name>
    <dbReference type="NCBI Taxonomy" id="2741071"/>
    <lineage>
        <taxon>Bacteria</taxon>
        <taxon>Pseudomonadati</taxon>
        <taxon>Myxococcota</taxon>
        <taxon>Myxococcia</taxon>
        <taxon>Myxococcales</taxon>
        <taxon>Sorangiineae</taxon>
        <taxon>Pendulisporaceae</taxon>
        <taxon>Pendulispora</taxon>
    </lineage>
</organism>
<dbReference type="InterPro" id="IPR036388">
    <property type="entry name" value="WH-like_DNA-bd_sf"/>
</dbReference>
<dbReference type="EMBL" id="CP089984">
    <property type="protein sequence ID" value="WXB10952.1"/>
    <property type="molecule type" value="Genomic_DNA"/>
</dbReference>
<dbReference type="InterPro" id="IPR052362">
    <property type="entry name" value="HTH-GbsR_regulator"/>
</dbReference>
<dbReference type="InterPro" id="IPR036390">
    <property type="entry name" value="WH_DNA-bd_sf"/>
</dbReference>
<reference evidence="4 5" key="1">
    <citation type="submission" date="2021-12" db="EMBL/GenBank/DDBJ databases">
        <title>Discovery of the Pendulisporaceae a myxobacterial family with distinct sporulation behavior and unique specialized metabolism.</title>
        <authorList>
            <person name="Garcia R."/>
            <person name="Popoff A."/>
            <person name="Bader C.D."/>
            <person name="Loehr J."/>
            <person name="Walesch S."/>
            <person name="Walt C."/>
            <person name="Boldt J."/>
            <person name="Bunk B."/>
            <person name="Haeckl F.J.F.P.J."/>
            <person name="Gunesch A.P."/>
            <person name="Birkelbach J."/>
            <person name="Nuebel U."/>
            <person name="Pietschmann T."/>
            <person name="Bach T."/>
            <person name="Mueller R."/>
        </authorList>
    </citation>
    <scope>NUCLEOTIDE SEQUENCE [LARGE SCALE GENOMIC DNA]</scope>
    <source>
        <strain evidence="4 5">MSr11954</strain>
    </source>
</reference>
<dbReference type="PANTHER" id="PTHR38465">
    <property type="entry name" value="HTH-TYPE TRANSCRIPTIONAL REGULATOR MJ1563-RELATED"/>
    <property type="match status" value="1"/>
</dbReference>
<proteinExistence type="predicted"/>
<dbReference type="PANTHER" id="PTHR38465:SF1">
    <property type="entry name" value="HTH-TYPE TRANSCRIPTIONAL REGULATOR MJ1563-RELATED"/>
    <property type="match status" value="1"/>
</dbReference>
<dbReference type="Gene3D" id="1.10.10.10">
    <property type="entry name" value="Winged helix-like DNA-binding domain superfamily/Winged helix DNA-binding domain"/>
    <property type="match status" value="1"/>
</dbReference>
<keyword evidence="5" id="KW-1185">Reference proteome</keyword>
<dbReference type="SUPFAM" id="SSF46785">
    <property type="entry name" value="Winged helix' DNA-binding domain"/>
    <property type="match status" value="1"/>
</dbReference>
<protein>
    <submittedName>
        <fullName evidence="4">ArsR family transcriptional regulator</fullName>
    </submittedName>
</protein>
<keyword evidence="2" id="KW-0238">DNA-binding</keyword>
<evidence type="ECO:0000256" key="3">
    <source>
        <dbReference type="ARBA" id="ARBA00023163"/>
    </source>
</evidence>
<evidence type="ECO:0000313" key="4">
    <source>
        <dbReference type="EMBL" id="WXB10952.1"/>
    </source>
</evidence>
<keyword evidence="1" id="KW-0805">Transcription regulation</keyword>
<evidence type="ECO:0000256" key="1">
    <source>
        <dbReference type="ARBA" id="ARBA00023015"/>
    </source>
</evidence>
<evidence type="ECO:0000313" key="5">
    <source>
        <dbReference type="Proteomes" id="UP001370348"/>
    </source>
</evidence>